<evidence type="ECO:0000313" key="2">
    <source>
        <dbReference type="Proteomes" id="UP001157418"/>
    </source>
</evidence>
<dbReference type="EMBL" id="CAKMRJ010004445">
    <property type="protein sequence ID" value="CAH1435488.1"/>
    <property type="molecule type" value="Genomic_DNA"/>
</dbReference>
<evidence type="ECO:0000313" key="1">
    <source>
        <dbReference type="EMBL" id="CAH1435488.1"/>
    </source>
</evidence>
<gene>
    <name evidence="1" type="ORF">LVIROSA_LOCUS21927</name>
</gene>
<dbReference type="AlphaFoldDB" id="A0AAU9N558"/>
<accession>A0AAU9N558</accession>
<protein>
    <submittedName>
        <fullName evidence="1">Uncharacterized protein</fullName>
    </submittedName>
</protein>
<organism evidence="1 2">
    <name type="scientific">Lactuca virosa</name>
    <dbReference type="NCBI Taxonomy" id="75947"/>
    <lineage>
        <taxon>Eukaryota</taxon>
        <taxon>Viridiplantae</taxon>
        <taxon>Streptophyta</taxon>
        <taxon>Embryophyta</taxon>
        <taxon>Tracheophyta</taxon>
        <taxon>Spermatophyta</taxon>
        <taxon>Magnoliopsida</taxon>
        <taxon>eudicotyledons</taxon>
        <taxon>Gunneridae</taxon>
        <taxon>Pentapetalae</taxon>
        <taxon>asterids</taxon>
        <taxon>campanulids</taxon>
        <taxon>Asterales</taxon>
        <taxon>Asteraceae</taxon>
        <taxon>Cichorioideae</taxon>
        <taxon>Cichorieae</taxon>
        <taxon>Lactucinae</taxon>
        <taxon>Lactuca</taxon>
    </lineage>
</organism>
<reference evidence="1 2" key="1">
    <citation type="submission" date="2022-01" db="EMBL/GenBank/DDBJ databases">
        <authorList>
            <person name="Xiong W."/>
            <person name="Schranz E."/>
        </authorList>
    </citation>
    <scope>NUCLEOTIDE SEQUENCE [LARGE SCALE GENOMIC DNA]</scope>
</reference>
<proteinExistence type="predicted"/>
<keyword evidence="2" id="KW-1185">Reference proteome</keyword>
<sequence length="104" mass="11829">MNEGRCERTDGKKVEEKLMSSCSRWSNVEGKRSRDTVAGADESQWSVMRGELVVANENPAYEGAEEGRWQRKAVNKMRCWRRIDDGRGSTTRKEHIVVAGVRGE</sequence>
<name>A0AAU9N558_9ASTR</name>
<comment type="caution">
    <text evidence="1">The sequence shown here is derived from an EMBL/GenBank/DDBJ whole genome shotgun (WGS) entry which is preliminary data.</text>
</comment>
<dbReference type="Proteomes" id="UP001157418">
    <property type="component" value="Unassembled WGS sequence"/>
</dbReference>